<dbReference type="PROSITE" id="PS50932">
    <property type="entry name" value="HTH_LACI_2"/>
    <property type="match status" value="1"/>
</dbReference>
<dbReference type="Pfam" id="PF13377">
    <property type="entry name" value="Peripla_BP_3"/>
    <property type="match status" value="1"/>
</dbReference>
<dbReference type="Gene3D" id="3.40.50.2300">
    <property type="match status" value="2"/>
</dbReference>
<gene>
    <name evidence="5" type="ORF">I2488_19265</name>
</gene>
<proteinExistence type="predicted"/>
<dbReference type="CDD" id="cd01392">
    <property type="entry name" value="HTH_LacI"/>
    <property type="match status" value="1"/>
</dbReference>
<dbReference type="GO" id="GO:0003677">
    <property type="term" value="F:DNA binding"/>
    <property type="evidence" value="ECO:0007669"/>
    <property type="project" value="UniProtKB-KW"/>
</dbReference>
<evidence type="ECO:0000256" key="2">
    <source>
        <dbReference type="ARBA" id="ARBA00023125"/>
    </source>
</evidence>
<dbReference type="InterPro" id="IPR000843">
    <property type="entry name" value="HTH_LacI"/>
</dbReference>
<dbReference type="SUPFAM" id="SSF53822">
    <property type="entry name" value="Periplasmic binding protein-like I"/>
    <property type="match status" value="1"/>
</dbReference>
<evidence type="ECO:0000313" key="6">
    <source>
        <dbReference type="Proteomes" id="UP000600799"/>
    </source>
</evidence>
<dbReference type="PANTHER" id="PTHR30146">
    <property type="entry name" value="LACI-RELATED TRANSCRIPTIONAL REPRESSOR"/>
    <property type="match status" value="1"/>
</dbReference>
<dbReference type="InterPro" id="IPR028082">
    <property type="entry name" value="Peripla_BP_I"/>
</dbReference>
<name>A0ABS0HLY7_9SPHN</name>
<dbReference type="InterPro" id="IPR010982">
    <property type="entry name" value="Lambda_DNA-bd_dom_sf"/>
</dbReference>
<keyword evidence="1" id="KW-0805">Transcription regulation</keyword>
<dbReference type="Proteomes" id="UP000600799">
    <property type="component" value="Unassembled WGS sequence"/>
</dbReference>
<feature type="domain" description="HTH lacI-type" evidence="4">
    <location>
        <begin position="9"/>
        <end position="52"/>
    </location>
</feature>
<keyword evidence="3" id="KW-0804">Transcription</keyword>
<dbReference type="Gene3D" id="1.10.260.40">
    <property type="entry name" value="lambda repressor-like DNA-binding domains"/>
    <property type="match status" value="1"/>
</dbReference>
<comment type="caution">
    <text evidence="5">The sequence shown here is derived from an EMBL/GenBank/DDBJ whole genome shotgun (WGS) entry which is preliminary data.</text>
</comment>
<evidence type="ECO:0000259" key="4">
    <source>
        <dbReference type="PROSITE" id="PS50932"/>
    </source>
</evidence>
<dbReference type="RefSeq" id="WP_196277415.1">
    <property type="nucleotide sequence ID" value="NZ_JADQDC010000024.1"/>
</dbReference>
<organism evidence="5 6">
    <name type="scientific">Novosphingobium jiangmenense</name>
    <dbReference type="NCBI Taxonomy" id="2791981"/>
    <lineage>
        <taxon>Bacteria</taxon>
        <taxon>Pseudomonadati</taxon>
        <taxon>Pseudomonadota</taxon>
        <taxon>Alphaproteobacteria</taxon>
        <taxon>Sphingomonadales</taxon>
        <taxon>Sphingomonadaceae</taxon>
        <taxon>Novosphingobium</taxon>
    </lineage>
</organism>
<evidence type="ECO:0000313" key="5">
    <source>
        <dbReference type="EMBL" id="MBF9153148.1"/>
    </source>
</evidence>
<accession>A0ABS0HLY7</accession>
<dbReference type="PANTHER" id="PTHR30146:SF120">
    <property type="entry name" value="ALANINE RACEMASE"/>
    <property type="match status" value="1"/>
</dbReference>
<evidence type="ECO:0000256" key="3">
    <source>
        <dbReference type="ARBA" id="ARBA00023163"/>
    </source>
</evidence>
<dbReference type="SMART" id="SM00354">
    <property type="entry name" value="HTH_LACI"/>
    <property type="match status" value="1"/>
</dbReference>
<dbReference type="EMBL" id="JADQDC010000024">
    <property type="protein sequence ID" value="MBF9153148.1"/>
    <property type="molecule type" value="Genomic_DNA"/>
</dbReference>
<keyword evidence="2 5" id="KW-0238">DNA-binding</keyword>
<evidence type="ECO:0000256" key="1">
    <source>
        <dbReference type="ARBA" id="ARBA00023015"/>
    </source>
</evidence>
<keyword evidence="6" id="KW-1185">Reference proteome</keyword>
<protein>
    <submittedName>
        <fullName evidence="5">LacI family DNA-binding transcriptional regulator</fullName>
    </submittedName>
</protein>
<reference evidence="5 6" key="1">
    <citation type="submission" date="2020-11" db="EMBL/GenBank/DDBJ databases">
        <title>The genome sequence of Novosphingobium sp. 1Y9A.</title>
        <authorList>
            <person name="Liu Y."/>
        </authorList>
    </citation>
    <scope>NUCLEOTIDE SEQUENCE [LARGE SCALE GENOMIC DNA]</scope>
    <source>
        <strain evidence="5 6">1Y9A</strain>
    </source>
</reference>
<dbReference type="Pfam" id="PF00356">
    <property type="entry name" value="LacI"/>
    <property type="match status" value="1"/>
</dbReference>
<dbReference type="InterPro" id="IPR046335">
    <property type="entry name" value="LacI/GalR-like_sensor"/>
</dbReference>
<sequence length="351" mass="37950">MEDGPGRKFTLRHIAEELGLSTATVSRAIAGNTAISEQTRELVVETAARLGYSAPKRGPKGKSGKGNLPEQVCVVLPVATGHGGQLGNPFELSLLGGIGAALRERRRDFSISWQTPHDDRTLSEFIDTSHYRGFIFFGQSQFHDALNRFGAANRPIVVWGVETEGQRYCSVGTDNYDGGFRATRHLIRTGRKRIAFFGSMPPIAEARTALSQIAQRLEGYKAALTAEGIPFDPAIVQTPFSSRYEGADAVDNLVERGVAFDSIVAASDIVALGALQALKRHGLRVPEDVALIGYDDIDVASFSSPQLSTVRQDVIKAGNMLVSKVLRMMDGHRAVSERLPTELIIRGSCGA</sequence>
<dbReference type="SUPFAM" id="SSF47413">
    <property type="entry name" value="lambda repressor-like DNA-binding domains"/>
    <property type="match status" value="1"/>
</dbReference>